<evidence type="ECO:0000313" key="3">
    <source>
        <dbReference type="Proteomes" id="UP001152320"/>
    </source>
</evidence>
<proteinExistence type="predicted"/>
<feature type="signal peptide" evidence="1">
    <location>
        <begin position="1"/>
        <end position="25"/>
    </location>
</feature>
<organism evidence="2 3">
    <name type="scientific">Holothuria leucospilota</name>
    <name type="common">Black long sea cucumber</name>
    <name type="synonym">Mertensiothuria leucospilota</name>
    <dbReference type="NCBI Taxonomy" id="206669"/>
    <lineage>
        <taxon>Eukaryota</taxon>
        <taxon>Metazoa</taxon>
        <taxon>Echinodermata</taxon>
        <taxon>Eleutherozoa</taxon>
        <taxon>Echinozoa</taxon>
        <taxon>Holothuroidea</taxon>
        <taxon>Aspidochirotacea</taxon>
        <taxon>Aspidochirotida</taxon>
        <taxon>Holothuriidae</taxon>
        <taxon>Holothuria</taxon>
    </lineage>
</organism>
<dbReference type="AlphaFoldDB" id="A0A9Q0YFF7"/>
<accession>A0A9Q0YFF7</accession>
<protein>
    <submittedName>
        <fullName evidence="2">Uncharacterized protein</fullName>
    </submittedName>
</protein>
<keyword evidence="3" id="KW-1185">Reference proteome</keyword>
<dbReference type="EMBL" id="JAIZAY010000021">
    <property type="protein sequence ID" value="KAJ8021758.1"/>
    <property type="molecule type" value="Genomic_DNA"/>
</dbReference>
<keyword evidence="1" id="KW-0732">Signal</keyword>
<sequence>MTHHITLHFLLSVAMLLKTVNDGRAICYTAEEEDGIITSVIATDCKDLGFFDILNSDIGMSFVAFMNREMEVYQS</sequence>
<gene>
    <name evidence="2" type="ORF">HOLleu_39050</name>
</gene>
<feature type="chain" id="PRO_5040153059" evidence="1">
    <location>
        <begin position="26"/>
        <end position="75"/>
    </location>
</feature>
<comment type="caution">
    <text evidence="2">The sequence shown here is derived from an EMBL/GenBank/DDBJ whole genome shotgun (WGS) entry which is preliminary data.</text>
</comment>
<reference evidence="2" key="1">
    <citation type="submission" date="2021-10" db="EMBL/GenBank/DDBJ databases">
        <title>Tropical sea cucumber genome reveals ecological adaptation and Cuvierian tubules defense mechanism.</title>
        <authorList>
            <person name="Chen T."/>
        </authorList>
    </citation>
    <scope>NUCLEOTIDE SEQUENCE</scope>
    <source>
        <strain evidence="2">Nanhai2018</strain>
        <tissue evidence="2">Muscle</tissue>
    </source>
</reference>
<evidence type="ECO:0000313" key="2">
    <source>
        <dbReference type="EMBL" id="KAJ8021758.1"/>
    </source>
</evidence>
<dbReference type="Proteomes" id="UP001152320">
    <property type="component" value="Chromosome 21"/>
</dbReference>
<name>A0A9Q0YFF7_HOLLE</name>
<evidence type="ECO:0000256" key="1">
    <source>
        <dbReference type="SAM" id="SignalP"/>
    </source>
</evidence>